<name>A0A2H5QBP2_CITUN</name>
<evidence type="ECO:0000313" key="1">
    <source>
        <dbReference type="EMBL" id="GAY62057.1"/>
    </source>
</evidence>
<gene>
    <name evidence="1" type="ORF">CUMW_214860</name>
</gene>
<evidence type="ECO:0008006" key="3">
    <source>
        <dbReference type="Google" id="ProtNLM"/>
    </source>
</evidence>
<proteinExistence type="predicted"/>
<dbReference type="STRING" id="55188.A0A2H5QBP2"/>
<accession>A0A2H5QBP2</accession>
<comment type="caution">
    <text evidence="1">The sequence shown here is derived from an EMBL/GenBank/DDBJ whole genome shotgun (WGS) entry which is preliminary data.</text>
</comment>
<evidence type="ECO:0000313" key="2">
    <source>
        <dbReference type="Proteomes" id="UP000236630"/>
    </source>
</evidence>
<sequence>MHLLFIAMLCIQENRIERPTMREVVQMRSQLPRHSPEFNQSSSFSLKDLEKDQKGCPNNKLKQDLWGERRFGEW</sequence>
<dbReference type="AlphaFoldDB" id="A0A2H5QBP2"/>
<keyword evidence="2" id="KW-1185">Reference proteome</keyword>
<dbReference type="EMBL" id="BDQV01000292">
    <property type="protein sequence ID" value="GAY62057.1"/>
    <property type="molecule type" value="Genomic_DNA"/>
</dbReference>
<organism evidence="1 2">
    <name type="scientific">Citrus unshiu</name>
    <name type="common">Satsuma mandarin</name>
    <name type="synonym">Citrus nobilis var. unshiu</name>
    <dbReference type="NCBI Taxonomy" id="55188"/>
    <lineage>
        <taxon>Eukaryota</taxon>
        <taxon>Viridiplantae</taxon>
        <taxon>Streptophyta</taxon>
        <taxon>Embryophyta</taxon>
        <taxon>Tracheophyta</taxon>
        <taxon>Spermatophyta</taxon>
        <taxon>Magnoliopsida</taxon>
        <taxon>eudicotyledons</taxon>
        <taxon>Gunneridae</taxon>
        <taxon>Pentapetalae</taxon>
        <taxon>rosids</taxon>
        <taxon>malvids</taxon>
        <taxon>Sapindales</taxon>
        <taxon>Rutaceae</taxon>
        <taxon>Aurantioideae</taxon>
        <taxon>Citrus</taxon>
    </lineage>
</organism>
<protein>
    <recommendedName>
        <fullName evidence="3">S-locus receptor kinase C-terminal domain-containing protein</fullName>
    </recommendedName>
</protein>
<reference evidence="1 2" key="1">
    <citation type="journal article" date="2017" name="Front. Genet.">
        <title>Draft sequencing of the heterozygous diploid genome of Satsuma (Citrus unshiu Marc.) using a hybrid assembly approach.</title>
        <authorList>
            <person name="Shimizu T."/>
            <person name="Tanizawa Y."/>
            <person name="Mochizuki T."/>
            <person name="Nagasaki H."/>
            <person name="Yoshioka T."/>
            <person name="Toyoda A."/>
            <person name="Fujiyama A."/>
            <person name="Kaminuma E."/>
            <person name="Nakamura Y."/>
        </authorList>
    </citation>
    <scope>NUCLEOTIDE SEQUENCE [LARGE SCALE GENOMIC DNA]</scope>
    <source>
        <strain evidence="2">cv. Miyagawa wase</strain>
    </source>
</reference>
<dbReference type="Proteomes" id="UP000236630">
    <property type="component" value="Unassembled WGS sequence"/>
</dbReference>